<sequence length="193" mass="20926">MEISAYLSKWHRFYIIISGLLEMRHVEKRSATHDAPSGAAELGSTLSDRLRACARIAGSGNALADKAGVARRTLENYFSGRSEPKGAALASIARAVGVSGHWLLTGEGEMLLEESASPQRDPAAGSGQGIAHDFDTLEEIIAKTCAMFKAKGIKLRPEAEAKVIRLMYEYYLRHGDAMDEATMENVIALAAFR</sequence>
<dbReference type="InterPro" id="IPR001387">
    <property type="entry name" value="Cro/C1-type_HTH"/>
</dbReference>
<dbReference type="CDD" id="cd00093">
    <property type="entry name" value="HTH_XRE"/>
    <property type="match status" value="1"/>
</dbReference>
<reference evidence="2 3" key="1">
    <citation type="submission" date="2019-01" db="EMBL/GenBank/DDBJ databases">
        <title>Complete genome of a denitifying bacterium Halomons sp. BC-M4-5.</title>
        <authorList>
            <person name="Wang L."/>
            <person name="Shao Z."/>
        </authorList>
    </citation>
    <scope>NUCLEOTIDE SEQUENCE [LARGE SCALE GENOMIC DNA]</scope>
    <source>
        <strain evidence="2 3">BC-M4-5</strain>
    </source>
</reference>
<evidence type="ECO:0000313" key="2">
    <source>
        <dbReference type="EMBL" id="QHC50357.1"/>
    </source>
</evidence>
<feature type="domain" description="HTH cro/C1-type" evidence="1">
    <location>
        <begin position="62"/>
        <end position="103"/>
    </location>
</feature>
<name>A0A6I6SRT8_9GAMM</name>
<dbReference type="EMBL" id="CP035042">
    <property type="protein sequence ID" value="QHC50357.1"/>
    <property type="molecule type" value="Genomic_DNA"/>
</dbReference>
<proteinExistence type="predicted"/>
<dbReference type="SUPFAM" id="SSF47413">
    <property type="entry name" value="lambda repressor-like DNA-binding domains"/>
    <property type="match status" value="1"/>
</dbReference>
<evidence type="ECO:0000259" key="1">
    <source>
        <dbReference type="PROSITE" id="PS50943"/>
    </source>
</evidence>
<dbReference type="PROSITE" id="PS50943">
    <property type="entry name" value="HTH_CROC1"/>
    <property type="match status" value="1"/>
</dbReference>
<dbReference type="GO" id="GO:0003677">
    <property type="term" value="F:DNA binding"/>
    <property type="evidence" value="ECO:0007669"/>
    <property type="project" value="InterPro"/>
</dbReference>
<gene>
    <name evidence="2" type="ORF">EKK97_13275</name>
</gene>
<evidence type="ECO:0000313" key="3">
    <source>
        <dbReference type="Proteomes" id="UP000464013"/>
    </source>
</evidence>
<dbReference type="Gene3D" id="1.10.260.40">
    <property type="entry name" value="lambda repressor-like DNA-binding domains"/>
    <property type="match status" value="1"/>
</dbReference>
<accession>A0A6I6SRT8</accession>
<keyword evidence="3" id="KW-1185">Reference proteome</keyword>
<protein>
    <submittedName>
        <fullName evidence="2">XRE family transcriptional regulator</fullName>
    </submittedName>
</protein>
<organism evidence="2 3">
    <name type="scientific">Billgrantia tianxiuensis</name>
    <dbReference type="NCBI Taxonomy" id="2497861"/>
    <lineage>
        <taxon>Bacteria</taxon>
        <taxon>Pseudomonadati</taxon>
        <taxon>Pseudomonadota</taxon>
        <taxon>Gammaproteobacteria</taxon>
        <taxon>Oceanospirillales</taxon>
        <taxon>Halomonadaceae</taxon>
        <taxon>Billgrantia</taxon>
    </lineage>
</organism>
<dbReference type="Proteomes" id="UP000464013">
    <property type="component" value="Chromosome"/>
</dbReference>
<dbReference type="KEGG" id="htx:EKK97_13275"/>
<dbReference type="SMART" id="SM00530">
    <property type="entry name" value="HTH_XRE"/>
    <property type="match status" value="1"/>
</dbReference>
<dbReference type="InterPro" id="IPR010982">
    <property type="entry name" value="Lambda_DNA-bd_dom_sf"/>
</dbReference>
<dbReference type="Pfam" id="PF01381">
    <property type="entry name" value="HTH_3"/>
    <property type="match status" value="1"/>
</dbReference>
<dbReference type="AlphaFoldDB" id="A0A6I6SRT8"/>